<keyword evidence="5" id="KW-0479">Metal-binding</keyword>
<evidence type="ECO:0000256" key="1">
    <source>
        <dbReference type="ARBA" id="ARBA00001946"/>
    </source>
</evidence>
<comment type="similarity">
    <text evidence="9">Belongs to the MntA antitoxin family.</text>
</comment>
<dbReference type="GO" id="GO:0016779">
    <property type="term" value="F:nucleotidyltransferase activity"/>
    <property type="evidence" value="ECO:0007669"/>
    <property type="project" value="UniProtKB-KW"/>
</dbReference>
<keyword evidence="6" id="KW-0547">Nucleotide-binding</keyword>
<evidence type="ECO:0000313" key="12">
    <source>
        <dbReference type="Proteomes" id="UP000722750"/>
    </source>
</evidence>
<dbReference type="PANTHER" id="PTHR33571:SF12">
    <property type="entry name" value="BSL3053 PROTEIN"/>
    <property type="match status" value="1"/>
</dbReference>
<dbReference type="GO" id="GO:0046872">
    <property type="term" value="F:metal ion binding"/>
    <property type="evidence" value="ECO:0007669"/>
    <property type="project" value="UniProtKB-KW"/>
</dbReference>
<evidence type="ECO:0000256" key="7">
    <source>
        <dbReference type="ARBA" id="ARBA00022840"/>
    </source>
</evidence>
<organism evidence="11 12">
    <name type="scientific">Candidatus Scalindua arabica</name>
    <dbReference type="NCBI Taxonomy" id="1127984"/>
    <lineage>
        <taxon>Bacteria</taxon>
        <taxon>Pseudomonadati</taxon>
        <taxon>Planctomycetota</taxon>
        <taxon>Candidatus Brocadiia</taxon>
        <taxon>Candidatus Brocadiales</taxon>
        <taxon>Candidatus Scalinduaceae</taxon>
        <taxon>Candidatus Scalindua</taxon>
    </lineage>
</organism>
<accession>A0A942A629</accession>
<dbReference type="SUPFAM" id="SSF81301">
    <property type="entry name" value="Nucleotidyltransferase"/>
    <property type="match status" value="1"/>
</dbReference>
<keyword evidence="8" id="KW-0460">Magnesium</keyword>
<evidence type="ECO:0000259" key="10">
    <source>
        <dbReference type="Pfam" id="PF01909"/>
    </source>
</evidence>
<dbReference type="InterPro" id="IPR043519">
    <property type="entry name" value="NT_sf"/>
</dbReference>
<dbReference type="GO" id="GO:0005524">
    <property type="term" value="F:ATP binding"/>
    <property type="evidence" value="ECO:0007669"/>
    <property type="project" value="UniProtKB-KW"/>
</dbReference>
<dbReference type="AlphaFoldDB" id="A0A942A629"/>
<comment type="caution">
    <text evidence="11">The sequence shown here is derived from an EMBL/GenBank/DDBJ whole genome shotgun (WGS) entry which is preliminary data.</text>
</comment>
<name>A0A942A629_9BACT</name>
<sequence length="101" mass="11370">MFSLADYIPKEKIAEYCRKNHIVKLALFGSALRDELKSDSDIDILVEFEKGHVPGLITFAGMEIELTDMIGRKVDLRTAGDLSRYFRDDVVNSAEVQYAVG</sequence>
<comment type="cofactor">
    <cofactor evidence="1">
        <name>Mg(2+)</name>
        <dbReference type="ChEBI" id="CHEBI:18420"/>
    </cofactor>
</comment>
<keyword evidence="4" id="KW-0548">Nucleotidyltransferase</keyword>
<dbReference type="Pfam" id="PF01909">
    <property type="entry name" value="NTP_transf_2"/>
    <property type="match status" value="1"/>
</dbReference>
<evidence type="ECO:0000256" key="9">
    <source>
        <dbReference type="ARBA" id="ARBA00038276"/>
    </source>
</evidence>
<dbReference type="CDD" id="cd05403">
    <property type="entry name" value="NT_KNTase_like"/>
    <property type="match status" value="1"/>
</dbReference>
<keyword evidence="7" id="KW-0067">ATP-binding</keyword>
<keyword evidence="3" id="KW-0808">Transferase</keyword>
<evidence type="ECO:0000256" key="6">
    <source>
        <dbReference type="ARBA" id="ARBA00022741"/>
    </source>
</evidence>
<evidence type="ECO:0000256" key="2">
    <source>
        <dbReference type="ARBA" id="ARBA00022649"/>
    </source>
</evidence>
<evidence type="ECO:0000256" key="5">
    <source>
        <dbReference type="ARBA" id="ARBA00022723"/>
    </source>
</evidence>
<evidence type="ECO:0000256" key="4">
    <source>
        <dbReference type="ARBA" id="ARBA00022695"/>
    </source>
</evidence>
<dbReference type="InterPro" id="IPR052038">
    <property type="entry name" value="Type-VII_TA_antitoxin"/>
</dbReference>
<reference evidence="11" key="1">
    <citation type="journal article" date="2021" name="ISME J.">
        <title>Fine-scale metabolic discontinuity in a stratified prokaryote microbiome of a Red Sea deep halocline.</title>
        <authorList>
            <person name="Michoud G."/>
            <person name="Ngugi D.K."/>
            <person name="Barozzi A."/>
            <person name="Merlino G."/>
            <person name="Calleja M.L."/>
            <person name="Delgado-Huertas A."/>
            <person name="Moran X.A.G."/>
            <person name="Daffonchio D."/>
        </authorList>
    </citation>
    <scope>NUCLEOTIDE SEQUENCE</scope>
    <source>
        <strain evidence="11">SuakinDeep_MAG55_1</strain>
    </source>
</reference>
<evidence type="ECO:0000256" key="8">
    <source>
        <dbReference type="ARBA" id="ARBA00022842"/>
    </source>
</evidence>
<feature type="domain" description="Polymerase nucleotidyl transferase" evidence="10">
    <location>
        <begin position="11"/>
        <end position="94"/>
    </location>
</feature>
<gene>
    <name evidence="11" type="ORF">MAG551_01996</name>
</gene>
<dbReference type="Proteomes" id="UP000722750">
    <property type="component" value="Unassembled WGS sequence"/>
</dbReference>
<protein>
    <recommendedName>
        <fullName evidence="10">Polymerase nucleotidyl transferase domain-containing protein</fullName>
    </recommendedName>
</protein>
<proteinExistence type="inferred from homology"/>
<dbReference type="InterPro" id="IPR002934">
    <property type="entry name" value="Polymerase_NTP_transf_dom"/>
</dbReference>
<evidence type="ECO:0000256" key="3">
    <source>
        <dbReference type="ARBA" id="ARBA00022679"/>
    </source>
</evidence>
<dbReference type="Gene3D" id="3.30.460.10">
    <property type="entry name" value="Beta Polymerase, domain 2"/>
    <property type="match status" value="1"/>
</dbReference>
<dbReference type="EMBL" id="JAANXD010000076">
    <property type="protein sequence ID" value="MBS1258932.1"/>
    <property type="molecule type" value="Genomic_DNA"/>
</dbReference>
<dbReference type="PANTHER" id="PTHR33571">
    <property type="entry name" value="SSL8005 PROTEIN"/>
    <property type="match status" value="1"/>
</dbReference>
<evidence type="ECO:0000313" key="11">
    <source>
        <dbReference type="EMBL" id="MBS1258932.1"/>
    </source>
</evidence>
<keyword evidence="2" id="KW-1277">Toxin-antitoxin system</keyword>